<evidence type="ECO:0000313" key="1">
    <source>
        <dbReference type="EMBL" id="MEO1780709.1"/>
    </source>
</evidence>
<reference evidence="1" key="1">
    <citation type="submission" date="2016-06" db="EMBL/GenBank/DDBJ databases">
        <authorList>
            <person name="Van Tyne D."/>
        </authorList>
    </citation>
    <scope>NUCLEOTIDE SEQUENCE</scope>
    <source>
        <strain evidence="1">JM9A</strain>
    </source>
</reference>
<dbReference type="RefSeq" id="WP_161869021.1">
    <property type="nucleotide sequence ID" value="NZ_JBMRGR010000014.1"/>
</dbReference>
<organism evidence="1 2">
    <name type="scientific">Enterococcus diestrammenae</name>
    <dbReference type="NCBI Taxonomy" id="1155073"/>
    <lineage>
        <taxon>Bacteria</taxon>
        <taxon>Bacillati</taxon>
        <taxon>Bacillota</taxon>
        <taxon>Bacilli</taxon>
        <taxon>Lactobacillales</taxon>
        <taxon>Enterococcaceae</taxon>
        <taxon>Enterococcus</taxon>
    </lineage>
</organism>
<dbReference type="Gene3D" id="3.40.50.1000">
    <property type="entry name" value="HAD superfamily/HAD-like"/>
    <property type="match status" value="1"/>
</dbReference>
<evidence type="ECO:0000313" key="2">
    <source>
        <dbReference type="Proteomes" id="UP001429357"/>
    </source>
</evidence>
<sequence>MTKPIVAFMYDFDRTLCTKDMQEYSFIPELGVDAASFWQEVANLAETENMERIISYMYYMIKSATAQGLPIRRQDFVEMGRDVELFPGVESWFSRMNALGERLGLQIEHYIISSGLTEIIEGTPIHGEFKKIYACEFHYDQNGAADWPALTVNYTNKTQFLFRINKGVLPMTEDEPLNEFVEDRNRRIPFRNMIYIGDGMTDVPCMKLVKINGGQSIAVYTERQRVSSLLTNRRVDFIAPADYRPGSRIDEICTTILEKMALVNKLVDLNHQQRDSESVQADSLY</sequence>
<accession>A0ABV0F097</accession>
<dbReference type="Pfam" id="PF12710">
    <property type="entry name" value="HAD"/>
    <property type="match status" value="1"/>
</dbReference>
<dbReference type="InterPro" id="IPR036412">
    <property type="entry name" value="HAD-like_sf"/>
</dbReference>
<reference evidence="1" key="2">
    <citation type="submission" date="2024-02" db="EMBL/GenBank/DDBJ databases">
        <title>The Genome Sequence of Enterococcus diestrammenae JM9A.</title>
        <authorList>
            <person name="Earl A."/>
            <person name="Manson A."/>
            <person name="Gilmore M."/>
            <person name="Sanders J."/>
            <person name="Shea T."/>
            <person name="Howe W."/>
            <person name="Livny J."/>
            <person name="Cuomo C."/>
            <person name="Neafsey D."/>
            <person name="Birren B."/>
        </authorList>
    </citation>
    <scope>NUCLEOTIDE SEQUENCE</scope>
    <source>
        <strain evidence="1">JM9A</strain>
    </source>
</reference>
<name>A0ABV0F097_9ENTE</name>
<evidence type="ECO:0008006" key="3">
    <source>
        <dbReference type="Google" id="ProtNLM"/>
    </source>
</evidence>
<dbReference type="InterPro" id="IPR023214">
    <property type="entry name" value="HAD_sf"/>
</dbReference>
<gene>
    <name evidence="1" type="ORF">BAU18_000260</name>
</gene>
<protein>
    <recommendedName>
        <fullName evidence="3">Phosphoserine phosphatase</fullName>
    </recommendedName>
</protein>
<comment type="caution">
    <text evidence="1">The sequence shown here is derived from an EMBL/GenBank/DDBJ whole genome shotgun (WGS) entry which is preliminary data.</text>
</comment>
<dbReference type="SUPFAM" id="SSF56784">
    <property type="entry name" value="HAD-like"/>
    <property type="match status" value="1"/>
</dbReference>
<keyword evidence="2" id="KW-1185">Reference proteome</keyword>
<dbReference type="Proteomes" id="UP001429357">
    <property type="component" value="Unassembled WGS sequence"/>
</dbReference>
<proteinExistence type="predicted"/>
<dbReference type="EMBL" id="MAEI02000001">
    <property type="protein sequence ID" value="MEO1780709.1"/>
    <property type="molecule type" value="Genomic_DNA"/>
</dbReference>